<name>A0A9X1VSF8_9BURK</name>
<gene>
    <name evidence="1" type="ORF">MMF98_03165</name>
</gene>
<protein>
    <submittedName>
        <fullName evidence="1">Uncharacterized protein</fullName>
    </submittedName>
</protein>
<accession>A0A9X1VSF8</accession>
<comment type="caution">
    <text evidence="1">The sequence shown here is derived from an EMBL/GenBank/DDBJ whole genome shotgun (WGS) entry which is preliminary data.</text>
</comment>
<keyword evidence="2" id="KW-1185">Reference proteome</keyword>
<proteinExistence type="predicted"/>
<organism evidence="1 2">
    <name type="scientific">Variovorax terrae</name>
    <dbReference type="NCBI Taxonomy" id="2923278"/>
    <lineage>
        <taxon>Bacteria</taxon>
        <taxon>Pseudomonadati</taxon>
        <taxon>Pseudomonadota</taxon>
        <taxon>Betaproteobacteria</taxon>
        <taxon>Burkholderiales</taxon>
        <taxon>Comamonadaceae</taxon>
        <taxon>Variovorax</taxon>
    </lineage>
</organism>
<dbReference type="AlphaFoldDB" id="A0A9X1VSF8"/>
<reference evidence="1" key="1">
    <citation type="submission" date="2022-03" db="EMBL/GenBank/DDBJ databases">
        <authorList>
            <person name="Woo C.Y."/>
        </authorList>
    </citation>
    <scope>NUCLEOTIDE SEQUENCE</scope>
    <source>
        <strain evidence="1">CYS-02</strain>
    </source>
</reference>
<dbReference type="EMBL" id="JALGBI010000001">
    <property type="protein sequence ID" value="MCJ0762204.1"/>
    <property type="molecule type" value="Genomic_DNA"/>
</dbReference>
<evidence type="ECO:0000313" key="2">
    <source>
        <dbReference type="Proteomes" id="UP001139447"/>
    </source>
</evidence>
<dbReference type="RefSeq" id="WP_243304254.1">
    <property type="nucleotide sequence ID" value="NZ_JALGBI010000001.1"/>
</dbReference>
<sequence length="93" mass="10046">MRWMLMAGALCGAPAWGAGPEPAESEAQCRSEVSRFEQAIGFVRQTSGNAAAAQLKEKLLPAKLEGDILAQGGYCGLARHLRDKKLSQQKLQF</sequence>
<evidence type="ECO:0000313" key="1">
    <source>
        <dbReference type="EMBL" id="MCJ0762204.1"/>
    </source>
</evidence>
<dbReference type="Proteomes" id="UP001139447">
    <property type="component" value="Unassembled WGS sequence"/>
</dbReference>